<feature type="compositionally biased region" description="Basic and acidic residues" evidence="1">
    <location>
        <begin position="1208"/>
        <end position="1224"/>
    </location>
</feature>
<feature type="region of interest" description="Disordered" evidence="1">
    <location>
        <begin position="1208"/>
        <end position="1244"/>
    </location>
</feature>
<feature type="region of interest" description="Disordered" evidence="1">
    <location>
        <begin position="770"/>
        <end position="826"/>
    </location>
</feature>
<sequence length="1381" mass="148105">MPSSPPRETKVPTLATSNVEVPDTLLDPQTPRASKFPTTITSPDKSEGKKIQRAARSSTFWNWSPHPKDPLPKVGTPAASKGLEQREGNKSADKGKTHHAASSSLTQCSFKSIRSHPSRSELTSSKHGHDDESESFFSCEQHGMNVGLTSPLKPSRTDASAPKLASNSTPDGGLPQPGTSDIRRASSRMDGLRNSTTGSEYAAFLTDPSGRLTADSDLARSSACLSVTASSGHRSSATEIVRGDRLDEDRSLPLPMPGREVTSLDRIQRDLVTSSDIFDVPSTPRPAPDTDTQGIPAQRRLSVGPVLRKTVSNLMRPRTSNTEEKAKVRAHPPSSSRSARLASPQGPPMSFVAKVRRFSTGPKQQSSVVSAADVPQDNTGPPAADPQDLSTSSTAKGRRMSTGPKRRSSVVSAAQASSDTPRPATAETSAPSLKLPTPSPPKLSEPLPSAPQGSQVESHQYQLEARPASQAENDRTPPTIRPVSQISHDSSHRRSGPAPSTASWRTSSAVTVVLIPSPTPEKRQRVGLFSKMKSKLFRSSSNADAESTGRAESVSSLRPSVSTQDAASTRTRLSIPNPSTHRSEPDPNPSTTRASSMTAIAASREVPDPVPHERKNRRLSSFVRLLGSGKQNQSANKASPKAPEPDTKAKQPRAIAAEVVKEVPYTPKLPNAQKKEPAPDPEPSTPTVKRRSTIRQGARKDGPNGPAEASPRRVRSIRNQAVPASKRPASCFVVGSHERDYITDLDLQNALAALERSQMALAKVVKPTVRSAATRKGGSVGPLGASQSGVWRGVSRPTSYHASMSARNNPPPSRPPTMDLPPTPPMVRDAKLARNSYAGLGMRSRPSTAYGDMKPTIAPRFRTQSLHSNGAGYPHQDLLAQQLSEVRASTSNSTLDSKDKKEGQNPARMLDPLRTQNIDVLRTDLTEMHDPSPTFLAAIHDPFQTPINSSTPSISSTNIDASMSRSASAGLNRYETEEGHRRRKSELDMQKIKLARELAHSIRSKELGKKPPPSSARHLAQFRRQSMNDLSTRAGSTSDAPAGMSADHPAVLSHVQRRRLRTALPLLLTHMPPMQPLPPPPPVPPGQCASEESSGVQELPPPPSVQQPPLKRTARVQSSNDSLSTSGSLRAARENPFAEPTSPRTGPSSVEVVGMVEATSPVSIGPARPRSIERRSQEQKRVTFAIEEQSVDEIPRPEQHFILHTPENIDRSTESERVAADRGGSDSPARTTSPSPMGPRTGIKPFKTRADLAYRSRSSTLLRSKYSSGGLSTVTATHATLTAGGGEAADESLRHTISHRSMDVASLLHLRSQLHPPIASSSSSISIARRASNPILLPRPNSSPSTPLRRPLLLPQQQSGRLVEGSITSSPDGSESLSMSS</sequence>
<feature type="compositionally biased region" description="Basic residues" evidence="1">
    <location>
        <begin position="396"/>
        <end position="408"/>
    </location>
</feature>
<reference evidence="2" key="1">
    <citation type="submission" date="2016-04" db="EMBL/GenBank/DDBJ databases">
        <authorList>
            <person name="Nguyen H.D."/>
            <person name="Samba Siva P."/>
            <person name="Cullis J."/>
            <person name="Levesque C.A."/>
            <person name="Hambleton S."/>
        </authorList>
    </citation>
    <scope>NUCLEOTIDE SEQUENCE</scope>
    <source>
        <strain evidence="2">DAOMC 236422</strain>
    </source>
</reference>
<accession>A0A8X7N8Z8</accession>
<reference evidence="2" key="2">
    <citation type="journal article" date="2019" name="IMA Fungus">
        <title>Genome sequencing and comparison of five Tilletia species to identify candidate genes for the detection of regulated species infecting wheat.</title>
        <authorList>
            <person name="Nguyen H.D.T."/>
            <person name="Sultana T."/>
            <person name="Kesanakurti P."/>
            <person name="Hambleton S."/>
        </authorList>
    </citation>
    <scope>NUCLEOTIDE SEQUENCE</scope>
    <source>
        <strain evidence="2">DAOMC 236422</strain>
    </source>
</reference>
<feature type="region of interest" description="Disordered" evidence="1">
    <location>
        <begin position="1"/>
        <end position="200"/>
    </location>
</feature>
<feature type="compositionally biased region" description="Pro residues" evidence="1">
    <location>
        <begin position="809"/>
        <end position="825"/>
    </location>
</feature>
<dbReference type="Proteomes" id="UP000078113">
    <property type="component" value="Unassembled WGS sequence"/>
</dbReference>
<feature type="compositionally biased region" description="Polar residues" evidence="1">
    <location>
        <begin position="100"/>
        <end position="112"/>
    </location>
</feature>
<feature type="compositionally biased region" description="Low complexity" evidence="1">
    <location>
        <begin position="331"/>
        <end position="344"/>
    </location>
</feature>
<evidence type="ECO:0000313" key="2">
    <source>
        <dbReference type="EMBL" id="KAE8267825.1"/>
    </source>
</evidence>
<organism evidence="2 3">
    <name type="scientific">Tilletia walkeri</name>
    <dbReference type="NCBI Taxonomy" id="117179"/>
    <lineage>
        <taxon>Eukaryota</taxon>
        <taxon>Fungi</taxon>
        <taxon>Dikarya</taxon>
        <taxon>Basidiomycota</taxon>
        <taxon>Ustilaginomycotina</taxon>
        <taxon>Exobasidiomycetes</taxon>
        <taxon>Tilletiales</taxon>
        <taxon>Tilletiaceae</taxon>
        <taxon>Tilletia</taxon>
    </lineage>
</organism>
<keyword evidence="3" id="KW-1185">Reference proteome</keyword>
<feature type="region of interest" description="Disordered" evidence="1">
    <location>
        <begin position="1070"/>
        <end position="1149"/>
    </location>
</feature>
<comment type="caution">
    <text evidence="2">The sequence shown here is derived from an EMBL/GenBank/DDBJ whole genome shotgun (WGS) entry which is preliminary data.</text>
</comment>
<feature type="compositionally biased region" description="Polar residues" evidence="1">
    <location>
        <begin position="226"/>
        <end position="238"/>
    </location>
</feature>
<feature type="compositionally biased region" description="Low complexity" evidence="1">
    <location>
        <begin position="1118"/>
        <end position="1128"/>
    </location>
</feature>
<feature type="compositionally biased region" description="Polar residues" evidence="1">
    <location>
        <begin position="1366"/>
        <end position="1381"/>
    </location>
</feature>
<protein>
    <submittedName>
        <fullName evidence="2">Uncharacterized protein</fullName>
    </submittedName>
</protein>
<feature type="compositionally biased region" description="Basic and acidic residues" evidence="1">
    <location>
        <begin position="83"/>
        <end position="95"/>
    </location>
</feature>
<feature type="region of interest" description="Disordered" evidence="1">
    <location>
        <begin position="886"/>
        <end position="907"/>
    </location>
</feature>
<gene>
    <name evidence="2" type="ORF">A4X09_0g4520</name>
</gene>
<feature type="region of interest" description="Disordered" evidence="1">
    <location>
        <begin position="1334"/>
        <end position="1381"/>
    </location>
</feature>
<name>A0A8X7N8Z8_9BASI</name>
<feature type="region of interest" description="Disordered" evidence="1">
    <location>
        <begin position="226"/>
        <end position="259"/>
    </location>
</feature>
<feature type="region of interest" description="Disordered" evidence="1">
    <location>
        <begin position="276"/>
        <end position="505"/>
    </location>
</feature>
<feature type="compositionally biased region" description="Polar residues" evidence="1">
    <location>
        <begin position="553"/>
        <end position="580"/>
    </location>
</feature>
<evidence type="ECO:0000256" key="1">
    <source>
        <dbReference type="SAM" id="MobiDB-lite"/>
    </source>
</evidence>
<feature type="compositionally biased region" description="Polar residues" evidence="1">
    <location>
        <begin position="589"/>
        <end position="598"/>
    </location>
</feature>
<feature type="compositionally biased region" description="Low complexity" evidence="1">
    <location>
        <begin position="1334"/>
        <end position="1362"/>
    </location>
</feature>
<feature type="compositionally biased region" description="Basic and acidic residues" evidence="1">
    <location>
        <begin position="1170"/>
        <end position="1180"/>
    </location>
</feature>
<proteinExistence type="predicted"/>
<feature type="region of interest" description="Disordered" evidence="1">
    <location>
        <begin position="537"/>
        <end position="725"/>
    </location>
</feature>
<feature type="compositionally biased region" description="Polar residues" evidence="1">
    <location>
        <begin position="452"/>
        <end position="461"/>
    </location>
</feature>
<feature type="compositionally biased region" description="Pro residues" evidence="1">
    <location>
        <begin position="1073"/>
        <end position="1085"/>
    </location>
</feature>
<feature type="compositionally biased region" description="Polar residues" evidence="1">
    <location>
        <begin position="886"/>
        <end position="895"/>
    </location>
</feature>
<feature type="compositionally biased region" description="Low complexity" evidence="1">
    <location>
        <begin position="409"/>
        <end position="418"/>
    </location>
</feature>
<feature type="compositionally biased region" description="Basic and acidic residues" evidence="1">
    <location>
        <begin position="241"/>
        <end position="251"/>
    </location>
</feature>
<dbReference type="EMBL" id="LWDG02000195">
    <property type="protein sequence ID" value="KAE8267825.1"/>
    <property type="molecule type" value="Genomic_DNA"/>
</dbReference>
<feature type="region of interest" description="Disordered" evidence="1">
    <location>
        <begin position="1161"/>
        <end position="1180"/>
    </location>
</feature>
<evidence type="ECO:0000313" key="3">
    <source>
        <dbReference type="Proteomes" id="UP000078113"/>
    </source>
</evidence>